<dbReference type="SUPFAM" id="SSF161098">
    <property type="entry name" value="MetI-like"/>
    <property type="match status" value="1"/>
</dbReference>
<keyword evidence="4 7" id="KW-0812">Transmembrane</keyword>
<dbReference type="EMBL" id="QFPW01000005">
    <property type="protein sequence ID" value="PZQ50041.1"/>
    <property type="molecule type" value="Genomic_DNA"/>
</dbReference>
<dbReference type="InterPro" id="IPR045621">
    <property type="entry name" value="BPD_transp_1_N"/>
</dbReference>
<accession>A0A2W5N989</accession>
<evidence type="ECO:0000313" key="9">
    <source>
        <dbReference type="EMBL" id="PZQ50041.1"/>
    </source>
</evidence>
<dbReference type="PANTHER" id="PTHR43163">
    <property type="entry name" value="DIPEPTIDE TRANSPORT SYSTEM PERMEASE PROTEIN DPPB-RELATED"/>
    <property type="match status" value="1"/>
</dbReference>
<evidence type="ECO:0000256" key="1">
    <source>
        <dbReference type="ARBA" id="ARBA00004651"/>
    </source>
</evidence>
<dbReference type="GO" id="GO:0005886">
    <property type="term" value="C:plasma membrane"/>
    <property type="evidence" value="ECO:0007669"/>
    <property type="project" value="UniProtKB-SubCell"/>
</dbReference>
<name>A0A2W5N989_RHOSU</name>
<feature type="transmembrane region" description="Helical" evidence="7">
    <location>
        <begin position="172"/>
        <end position="198"/>
    </location>
</feature>
<feature type="transmembrane region" description="Helical" evidence="7">
    <location>
        <begin position="245"/>
        <end position="267"/>
    </location>
</feature>
<feature type="domain" description="ABC transmembrane type-1" evidence="8">
    <location>
        <begin position="80"/>
        <end position="310"/>
    </location>
</feature>
<proteinExistence type="inferred from homology"/>
<dbReference type="Pfam" id="PF19300">
    <property type="entry name" value="BPD_transp_1_N"/>
    <property type="match status" value="1"/>
</dbReference>
<protein>
    <submittedName>
        <fullName evidence="9">ABC transporter permease</fullName>
    </submittedName>
</protein>
<dbReference type="InterPro" id="IPR000515">
    <property type="entry name" value="MetI-like"/>
</dbReference>
<dbReference type="Gene3D" id="1.10.3720.10">
    <property type="entry name" value="MetI-like"/>
    <property type="match status" value="1"/>
</dbReference>
<evidence type="ECO:0000256" key="7">
    <source>
        <dbReference type="RuleBase" id="RU363032"/>
    </source>
</evidence>
<feature type="transmembrane region" description="Helical" evidence="7">
    <location>
        <begin position="86"/>
        <end position="107"/>
    </location>
</feature>
<comment type="similarity">
    <text evidence="7">Belongs to the binding-protein-dependent transport system permease family.</text>
</comment>
<comment type="caution">
    <text evidence="9">The sequence shown here is derived from an EMBL/GenBank/DDBJ whole genome shotgun (WGS) entry which is preliminary data.</text>
</comment>
<keyword evidence="3" id="KW-1003">Cell membrane</keyword>
<evidence type="ECO:0000256" key="4">
    <source>
        <dbReference type="ARBA" id="ARBA00022692"/>
    </source>
</evidence>
<dbReference type="AlphaFoldDB" id="A0A2W5N989"/>
<evidence type="ECO:0000256" key="2">
    <source>
        <dbReference type="ARBA" id="ARBA00022448"/>
    </source>
</evidence>
<dbReference type="Proteomes" id="UP000249185">
    <property type="component" value="Unassembled WGS sequence"/>
</dbReference>
<dbReference type="Pfam" id="PF00528">
    <property type="entry name" value="BPD_transp_1"/>
    <property type="match status" value="1"/>
</dbReference>
<evidence type="ECO:0000256" key="3">
    <source>
        <dbReference type="ARBA" id="ARBA00022475"/>
    </source>
</evidence>
<dbReference type="InterPro" id="IPR035906">
    <property type="entry name" value="MetI-like_sf"/>
</dbReference>
<evidence type="ECO:0000313" key="10">
    <source>
        <dbReference type="Proteomes" id="UP000249185"/>
    </source>
</evidence>
<keyword evidence="2 7" id="KW-0813">Transport</keyword>
<evidence type="ECO:0000256" key="5">
    <source>
        <dbReference type="ARBA" id="ARBA00022989"/>
    </source>
</evidence>
<organism evidence="9 10">
    <name type="scientific">Rhodovulum sulfidophilum</name>
    <name type="common">Rhodobacter sulfidophilus</name>
    <dbReference type="NCBI Taxonomy" id="35806"/>
    <lineage>
        <taxon>Bacteria</taxon>
        <taxon>Pseudomonadati</taxon>
        <taxon>Pseudomonadota</taxon>
        <taxon>Alphaproteobacteria</taxon>
        <taxon>Rhodobacterales</taxon>
        <taxon>Paracoccaceae</taxon>
        <taxon>Rhodovulum</taxon>
    </lineage>
</organism>
<keyword evidence="6 7" id="KW-0472">Membrane</keyword>
<reference evidence="9 10" key="1">
    <citation type="submission" date="2017-08" db="EMBL/GenBank/DDBJ databases">
        <title>Infants hospitalized years apart are colonized by the same room-sourced microbial strains.</title>
        <authorList>
            <person name="Brooks B."/>
            <person name="Olm M.R."/>
            <person name="Firek B.A."/>
            <person name="Baker R."/>
            <person name="Thomas B.C."/>
            <person name="Morowitz M.J."/>
            <person name="Banfield J.F."/>
        </authorList>
    </citation>
    <scope>NUCLEOTIDE SEQUENCE [LARGE SCALE GENOMIC DNA]</scope>
    <source>
        <strain evidence="9">S2_005_002_R2_34</strain>
    </source>
</reference>
<feature type="transmembrane region" description="Helical" evidence="7">
    <location>
        <begin position="287"/>
        <end position="310"/>
    </location>
</feature>
<sequence length="319" mass="34503">MFGVIFVTFMLVRLLPGDPALVMLGNMATPESIANLRAQLGLDQSLWAQFIHYIGQVLRGDLGISLLTSNPVATDLLERAPATLELIFYSMVLSVLIAVSVSVIAVTRPGGIADYFSRIYGLAAGAIPDFWVGLLLIFFLFGTFGIAAAPFGRIDPMVTPPPTVTGFYTFDSLLAGDFAALSSSVGRLILPVLTLTIVNAGALMKMTKTTFAEIWRSDFIRHQRASGVPQRWMVRNALRNSLPPIITLVGFLSGFLLGAAVLVETIFSWGGLGQYAVQAVTYSDYPALQGFVLVASAFILVVYLVVDILYELADPRIET</sequence>
<gene>
    <name evidence="9" type="ORF">DI556_08165</name>
</gene>
<evidence type="ECO:0000256" key="6">
    <source>
        <dbReference type="ARBA" id="ARBA00023136"/>
    </source>
</evidence>
<evidence type="ECO:0000259" key="8">
    <source>
        <dbReference type="PROSITE" id="PS50928"/>
    </source>
</evidence>
<dbReference type="PANTHER" id="PTHR43163:SF6">
    <property type="entry name" value="DIPEPTIDE TRANSPORT SYSTEM PERMEASE PROTEIN DPPB-RELATED"/>
    <property type="match status" value="1"/>
</dbReference>
<comment type="subcellular location">
    <subcellularLocation>
        <location evidence="1 7">Cell membrane</location>
        <topology evidence="1 7">Multi-pass membrane protein</topology>
    </subcellularLocation>
</comment>
<dbReference type="GO" id="GO:0071916">
    <property type="term" value="F:dipeptide transmembrane transporter activity"/>
    <property type="evidence" value="ECO:0007669"/>
    <property type="project" value="TreeGrafter"/>
</dbReference>
<keyword evidence="5 7" id="KW-1133">Transmembrane helix</keyword>
<dbReference type="PROSITE" id="PS50928">
    <property type="entry name" value="ABC_TM1"/>
    <property type="match status" value="1"/>
</dbReference>
<feature type="transmembrane region" description="Helical" evidence="7">
    <location>
        <begin position="119"/>
        <end position="152"/>
    </location>
</feature>